<sequence length="208" mass="23758">MDLTNDMSQYEELATKMYCMTFLITMLANFLPSLGLMDDRELLTNMVALGIHMITIVVNIGIQFDASTIVPEVATLIFPTLWPFSVAITVSATRKKLEREYKELQPFVSCHEDKMFSFKEHKRNVKKCWMMVETRNPQFVIACSPVSSEFGVLCSIFACQRISTFSLSFYTVSDHPHIHFANSDYKWSLKYIVLVQSFGVVVGSSTNF</sequence>
<name>A0A9K3HTI7_HELAN</name>
<feature type="transmembrane region" description="Helical" evidence="1">
    <location>
        <begin position="43"/>
        <end position="62"/>
    </location>
</feature>
<comment type="caution">
    <text evidence="2">The sequence shown here is derived from an EMBL/GenBank/DDBJ whole genome shotgun (WGS) entry which is preliminary data.</text>
</comment>
<dbReference type="Gramene" id="mRNA:HanXRQr2_Chr11g0517401">
    <property type="protein sequence ID" value="CDS:HanXRQr2_Chr11g0517401.1"/>
    <property type="gene ID" value="HanXRQr2_Chr11g0517401"/>
</dbReference>
<evidence type="ECO:0000313" key="3">
    <source>
        <dbReference type="Proteomes" id="UP000215914"/>
    </source>
</evidence>
<dbReference type="Proteomes" id="UP000215914">
    <property type="component" value="Unassembled WGS sequence"/>
</dbReference>
<keyword evidence="1" id="KW-0472">Membrane</keyword>
<feature type="transmembrane region" description="Helical" evidence="1">
    <location>
        <begin position="13"/>
        <end position="31"/>
    </location>
</feature>
<organism evidence="2 3">
    <name type="scientific">Helianthus annuus</name>
    <name type="common">Common sunflower</name>
    <dbReference type="NCBI Taxonomy" id="4232"/>
    <lineage>
        <taxon>Eukaryota</taxon>
        <taxon>Viridiplantae</taxon>
        <taxon>Streptophyta</taxon>
        <taxon>Embryophyta</taxon>
        <taxon>Tracheophyta</taxon>
        <taxon>Spermatophyta</taxon>
        <taxon>Magnoliopsida</taxon>
        <taxon>eudicotyledons</taxon>
        <taxon>Gunneridae</taxon>
        <taxon>Pentapetalae</taxon>
        <taxon>asterids</taxon>
        <taxon>campanulids</taxon>
        <taxon>Asterales</taxon>
        <taxon>Asteraceae</taxon>
        <taxon>Asteroideae</taxon>
        <taxon>Heliantheae alliance</taxon>
        <taxon>Heliantheae</taxon>
        <taxon>Helianthus</taxon>
    </lineage>
</organism>
<proteinExistence type="predicted"/>
<dbReference type="PANTHER" id="PTHR35307:SF9">
    <property type="entry name" value="TRANSMEMBRANE PROTEIN"/>
    <property type="match status" value="1"/>
</dbReference>
<evidence type="ECO:0000256" key="1">
    <source>
        <dbReference type="SAM" id="Phobius"/>
    </source>
</evidence>
<dbReference type="AlphaFoldDB" id="A0A9K3HTI7"/>
<gene>
    <name evidence="2" type="ORF">HanXRQr2_Chr11g0517401</name>
</gene>
<dbReference type="PANTHER" id="PTHR35307">
    <property type="entry name" value="PROTEIN, PUTATIVE-RELATED"/>
    <property type="match status" value="1"/>
</dbReference>
<reference evidence="2" key="2">
    <citation type="submission" date="2020-06" db="EMBL/GenBank/DDBJ databases">
        <title>Helianthus annuus Genome sequencing and assembly Release 2.</title>
        <authorList>
            <person name="Gouzy J."/>
            <person name="Langlade N."/>
            <person name="Munos S."/>
        </authorList>
    </citation>
    <scope>NUCLEOTIDE SEQUENCE</scope>
    <source>
        <tissue evidence="2">Leaves</tissue>
    </source>
</reference>
<protein>
    <submittedName>
        <fullName evidence="2">Uncharacterized protein</fullName>
    </submittedName>
</protein>
<feature type="transmembrane region" description="Helical" evidence="1">
    <location>
        <begin position="74"/>
        <end position="92"/>
    </location>
</feature>
<keyword evidence="1" id="KW-1133">Transmembrane helix</keyword>
<evidence type="ECO:0000313" key="2">
    <source>
        <dbReference type="EMBL" id="KAF5784256.1"/>
    </source>
</evidence>
<accession>A0A9K3HTI7</accession>
<dbReference type="EMBL" id="MNCJ02000326">
    <property type="protein sequence ID" value="KAF5784256.1"/>
    <property type="molecule type" value="Genomic_DNA"/>
</dbReference>
<keyword evidence="1" id="KW-0812">Transmembrane</keyword>
<keyword evidence="3" id="KW-1185">Reference proteome</keyword>
<reference evidence="2" key="1">
    <citation type="journal article" date="2017" name="Nature">
        <title>The sunflower genome provides insights into oil metabolism, flowering and Asterid evolution.</title>
        <authorList>
            <person name="Badouin H."/>
            <person name="Gouzy J."/>
            <person name="Grassa C.J."/>
            <person name="Murat F."/>
            <person name="Staton S.E."/>
            <person name="Cottret L."/>
            <person name="Lelandais-Briere C."/>
            <person name="Owens G.L."/>
            <person name="Carrere S."/>
            <person name="Mayjonade B."/>
            <person name="Legrand L."/>
            <person name="Gill N."/>
            <person name="Kane N.C."/>
            <person name="Bowers J.E."/>
            <person name="Hubner S."/>
            <person name="Bellec A."/>
            <person name="Berard A."/>
            <person name="Berges H."/>
            <person name="Blanchet N."/>
            <person name="Boniface M.C."/>
            <person name="Brunel D."/>
            <person name="Catrice O."/>
            <person name="Chaidir N."/>
            <person name="Claudel C."/>
            <person name="Donnadieu C."/>
            <person name="Faraut T."/>
            <person name="Fievet G."/>
            <person name="Helmstetter N."/>
            <person name="King M."/>
            <person name="Knapp S.J."/>
            <person name="Lai Z."/>
            <person name="Le Paslier M.C."/>
            <person name="Lippi Y."/>
            <person name="Lorenzon L."/>
            <person name="Mandel J.R."/>
            <person name="Marage G."/>
            <person name="Marchand G."/>
            <person name="Marquand E."/>
            <person name="Bret-Mestries E."/>
            <person name="Morien E."/>
            <person name="Nambeesan S."/>
            <person name="Nguyen T."/>
            <person name="Pegot-Espagnet P."/>
            <person name="Pouilly N."/>
            <person name="Raftis F."/>
            <person name="Sallet E."/>
            <person name="Schiex T."/>
            <person name="Thomas J."/>
            <person name="Vandecasteele C."/>
            <person name="Vares D."/>
            <person name="Vear F."/>
            <person name="Vautrin S."/>
            <person name="Crespi M."/>
            <person name="Mangin B."/>
            <person name="Burke J.M."/>
            <person name="Salse J."/>
            <person name="Munos S."/>
            <person name="Vincourt P."/>
            <person name="Rieseberg L.H."/>
            <person name="Langlade N.B."/>
        </authorList>
    </citation>
    <scope>NUCLEOTIDE SEQUENCE</scope>
    <source>
        <tissue evidence="2">Leaves</tissue>
    </source>
</reference>